<dbReference type="AlphaFoldDB" id="A0A0E9SE78"/>
<organism evidence="2">
    <name type="scientific">Anguilla anguilla</name>
    <name type="common">European freshwater eel</name>
    <name type="synonym">Muraena anguilla</name>
    <dbReference type="NCBI Taxonomy" id="7936"/>
    <lineage>
        <taxon>Eukaryota</taxon>
        <taxon>Metazoa</taxon>
        <taxon>Chordata</taxon>
        <taxon>Craniata</taxon>
        <taxon>Vertebrata</taxon>
        <taxon>Euteleostomi</taxon>
        <taxon>Actinopterygii</taxon>
        <taxon>Neopterygii</taxon>
        <taxon>Teleostei</taxon>
        <taxon>Anguilliformes</taxon>
        <taxon>Anguillidae</taxon>
        <taxon>Anguilla</taxon>
    </lineage>
</organism>
<evidence type="ECO:0000313" key="2">
    <source>
        <dbReference type="EMBL" id="JAH39596.1"/>
    </source>
</evidence>
<feature type="signal peptide" evidence="1">
    <location>
        <begin position="1"/>
        <end position="18"/>
    </location>
</feature>
<evidence type="ECO:0008006" key="3">
    <source>
        <dbReference type="Google" id="ProtNLM"/>
    </source>
</evidence>
<reference evidence="2" key="2">
    <citation type="journal article" date="2015" name="Fish Shellfish Immunol.">
        <title>Early steps in the European eel (Anguilla anguilla)-Vibrio vulnificus interaction in the gills: Role of the RtxA13 toxin.</title>
        <authorList>
            <person name="Callol A."/>
            <person name="Pajuelo D."/>
            <person name="Ebbesson L."/>
            <person name="Teles M."/>
            <person name="MacKenzie S."/>
            <person name="Amaro C."/>
        </authorList>
    </citation>
    <scope>NUCLEOTIDE SEQUENCE</scope>
</reference>
<dbReference type="EMBL" id="GBXM01068981">
    <property type="protein sequence ID" value="JAH39596.1"/>
    <property type="molecule type" value="Transcribed_RNA"/>
</dbReference>
<name>A0A0E9SE78_ANGAN</name>
<proteinExistence type="predicted"/>
<evidence type="ECO:0000256" key="1">
    <source>
        <dbReference type="SAM" id="SignalP"/>
    </source>
</evidence>
<accession>A0A0E9SE78</accession>
<sequence length="64" mass="6991">MSLTSSLLSRAWILLVECSGAPNKLGLAGHLACSSCFVNKLRRNRAVSPRRNTHSSVRHSVRST</sequence>
<protein>
    <recommendedName>
        <fullName evidence="3">Secreted protein</fullName>
    </recommendedName>
</protein>
<keyword evidence="1" id="KW-0732">Signal</keyword>
<reference evidence="2" key="1">
    <citation type="submission" date="2014-11" db="EMBL/GenBank/DDBJ databases">
        <authorList>
            <person name="Amaro Gonzalez C."/>
        </authorList>
    </citation>
    <scope>NUCLEOTIDE SEQUENCE</scope>
</reference>
<feature type="chain" id="PRO_5002432122" description="Secreted protein" evidence="1">
    <location>
        <begin position="19"/>
        <end position="64"/>
    </location>
</feature>